<organism evidence="1 2">
    <name type="scientific">Vreelandella azerica</name>
    <dbReference type="NCBI Taxonomy" id="2732867"/>
    <lineage>
        <taxon>Bacteria</taxon>
        <taxon>Pseudomonadati</taxon>
        <taxon>Pseudomonadota</taxon>
        <taxon>Gammaproteobacteria</taxon>
        <taxon>Oceanospirillales</taxon>
        <taxon>Halomonadaceae</taxon>
        <taxon>Vreelandella</taxon>
    </lineage>
</organism>
<accession>A0A7Y3TZ88</accession>
<dbReference type="Proteomes" id="UP000588806">
    <property type="component" value="Unassembled WGS sequence"/>
</dbReference>
<sequence length="218" mass="24634">MGPPQSPEQARPFKLILQLHTPLVLPHVVPRLDTLLYEAACRREMDWSSPHSLPLVFDENQGAFRASQLIFGVTPQFGLEAHQIGLITYLYRLPLLAARNVRAPLRIDGGDWAPKLTQQQGRLCPYIVFYAEGNPDACVDLLSEVPHIGIGYSHGQGAVTFVSTESDDQARWRQRSWRDPGLHTDFTYTPQADALRLTPWGEDEAVYRPPRILREVLT</sequence>
<reference evidence="1 2" key="2">
    <citation type="submission" date="2020-06" db="EMBL/GenBank/DDBJ databases">
        <title>Halomonas songnenensis sp. nov., a moderately halophilic bacterium isolated from saline and alkaline soils.</title>
        <authorList>
            <person name="Jiang J."/>
            <person name="Pan Y."/>
        </authorList>
    </citation>
    <scope>NUCLEOTIDE SEQUENCE [LARGE SCALE GENOMIC DNA]</scope>
    <source>
        <strain evidence="1 2">TBZ9</strain>
    </source>
</reference>
<gene>
    <name evidence="1" type="ORF">HLB35_15510</name>
</gene>
<dbReference type="RefSeq" id="WP_171703272.1">
    <property type="nucleotide sequence ID" value="NZ_JABFHI010000010.1"/>
</dbReference>
<name>A0A7Y3TZ88_9GAMM</name>
<reference evidence="1 2" key="1">
    <citation type="submission" date="2020-05" db="EMBL/GenBank/DDBJ databases">
        <authorList>
            <person name="Ruan W."/>
            <person name="Jeon C.O."/>
            <person name="Chun B.H."/>
        </authorList>
    </citation>
    <scope>NUCLEOTIDE SEQUENCE [LARGE SCALE GENOMIC DNA]</scope>
    <source>
        <strain evidence="1 2">TBZ9</strain>
    </source>
</reference>
<evidence type="ECO:0000313" key="2">
    <source>
        <dbReference type="Proteomes" id="UP000588806"/>
    </source>
</evidence>
<dbReference type="EMBL" id="JABFHI010000010">
    <property type="protein sequence ID" value="NOG32810.1"/>
    <property type="molecule type" value="Genomic_DNA"/>
</dbReference>
<evidence type="ECO:0000313" key="1">
    <source>
        <dbReference type="EMBL" id="NOG32810.1"/>
    </source>
</evidence>
<keyword evidence="2" id="KW-1185">Reference proteome</keyword>
<protein>
    <submittedName>
        <fullName evidence="1">Uncharacterized protein</fullName>
    </submittedName>
</protein>
<comment type="caution">
    <text evidence="1">The sequence shown here is derived from an EMBL/GenBank/DDBJ whole genome shotgun (WGS) entry which is preliminary data.</text>
</comment>
<dbReference type="AlphaFoldDB" id="A0A7Y3TZ88"/>
<proteinExistence type="predicted"/>